<reference evidence="4 5" key="1">
    <citation type="submission" date="2019-06" db="EMBL/GenBank/DDBJ databases">
        <title>A novel bacterium of genus Amaricoccus, isolated from marine sediment.</title>
        <authorList>
            <person name="Huang H."/>
            <person name="Mo K."/>
            <person name="Hu Y."/>
        </authorList>
    </citation>
    <scope>NUCLEOTIDE SEQUENCE [LARGE SCALE GENOMIC DNA]</scope>
    <source>
        <strain evidence="4 5">HB172011</strain>
    </source>
</reference>
<evidence type="ECO:0000256" key="2">
    <source>
        <dbReference type="SAM" id="MobiDB-lite"/>
    </source>
</evidence>
<dbReference type="Gene3D" id="3.40.50.300">
    <property type="entry name" value="P-loop containing nucleotide triphosphate hydrolases"/>
    <property type="match status" value="1"/>
</dbReference>
<accession>A0A501WB36</accession>
<feature type="region of interest" description="Disordered" evidence="2">
    <location>
        <begin position="293"/>
        <end position="316"/>
    </location>
</feature>
<keyword evidence="4" id="KW-0067">ATP-binding</keyword>
<dbReference type="PANTHER" id="PTHR10799">
    <property type="entry name" value="SNF2/RAD54 HELICASE FAMILY"/>
    <property type="match status" value="1"/>
</dbReference>
<evidence type="ECO:0000259" key="3">
    <source>
        <dbReference type="Pfam" id="PF00271"/>
    </source>
</evidence>
<dbReference type="GO" id="GO:0004386">
    <property type="term" value="F:helicase activity"/>
    <property type="evidence" value="ECO:0007669"/>
    <property type="project" value="UniProtKB-KW"/>
</dbReference>
<feature type="region of interest" description="Disordered" evidence="2">
    <location>
        <begin position="339"/>
        <end position="358"/>
    </location>
</feature>
<dbReference type="AlphaFoldDB" id="A0A501WB36"/>
<feature type="compositionally biased region" description="Basic residues" evidence="2">
    <location>
        <begin position="140"/>
        <end position="151"/>
    </location>
</feature>
<protein>
    <submittedName>
        <fullName evidence="4">SWF/SNF helicase family protein</fullName>
    </submittedName>
</protein>
<evidence type="ECO:0000313" key="5">
    <source>
        <dbReference type="Proteomes" id="UP000319255"/>
    </source>
</evidence>
<comment type="caution">
    <text evidence="4">The sequence shown here is derived from an EMBL/GenBank/DDBJ whole genome shotgun (WGS) entry which is preliminary data.</text>
</comment>
<feature type="compositionally biased region" description="Basic and acidic residues" evidence="2">
    <location>
        <begin position="127"/>
        <end position="136"/>
    </location>
</feature>
<dbReference type="InterPro" id="IPR001650">
    <property type="entry name" value="Helicase_C-like"/>
</dbReference>
<feature type="domain" description="Helicase C-terminal" evidence="3">
    <location>
        <begin position="22"/>
        <end position="108"/>
    </location>
</feature>
<dbReference type="GO" id="GO:0016787">
    <property type="term" value="F:hydrolase activity"/>
    <property type="evidence" value="ECO:0007669"/>
    <property type="project" value="UniProtKB-KW"/>
</dbReference>
<evidence type="ECO:0000256" key="1">
    <source>
        <dbReference type="ARBA" id="ARBA00022801"/>
    </source>
</evidence>
<keyword evidence="1" id="KW-0378">Hydrolase</keyword>
<gene>
    <name evidence="4" type="ORF">FJM51_22400</name>
</gene>
<keyword evidence="4" id="KW-0547">Nucleotide-binding</keyword>
<sequence>MRQACCDPALLKDGSGPGESAKRERLLEMLEALTREGRKVLVFSQFVEMLRLIETDVRARGWRYAWLTGETVDREAAVRSFQEGEARIFLISLKAGGVGLTLTAADTVDPLRSLVEPGGRAPGDGPRAPDRPDQADLRLSPRRRGHRRGSHPRASGPKAGARRCALHRRAGRTPRIRQGCDRRAFRAAGRRDVIRRSDTSERAALWDGGTHALRRRERREIMPDKSGLSGMRKTAPFCPPHARRERGGCQPTGNREPGRGCRLGFRETALREPRPRSRCALVYKPSRVPGPWRPLPRSLAKSDSDGHRRVGPGRPGLHQFVRRQELRCDALLVRPRRPISEASTTSVTASPHPTPPGRCRTRACLPRGHGAPRAAQCGPIEFLGAHPPRPCARFLTRRA</sequence>
<name>A0A501WB36_9RHOB</name>
<keyword evidence="4" id="KW-0347">Helicase</keyword>
<dbReference type="InterPro" id="IPR049730">
    <property type="entry name" value="SNF2/RAD54-like_C"/>
</dbReference>
<organism evidence="4 5">
    <name type="scientific">Amaricoccus solimangrovi</name>
    <dbReference type="NCBI Taxonomy" id="2589815"/>
    <lineage>
        <taxon>Bacteria</taxon>
        <taxon>Pseudomonadati</taxon>
        <taxon>Pseudomonadota</taxon>
        <taxon>Alphaproteobacteria</taxon>
        <taxon>Rhodobacterales</taxon>
        <taxon>Paracoccaceae</taxon>
        <taxon>Amaricoccus</taxon>
    </lineage>
</organism>
<dbReference type="EMBL" id="VFRP01000053">
    <property type="protein sequence ID" value="TPE45715.1"/>
    <property type="molecule type" value="Genomic_DNA"/>
</dbReference>
<feature type="compositionally biased region" description="Low complexity" evidence="2">
    <location>
        <begin position="117"/>
        <end position="126"/>
    </location>
</feature>
<dbReference type="InterPro" id="IPR027417">
    <property type="entry name" value="P-loop_NTPase"/>
</dbReference>
<feature type="compositionally biased region" description="Polar residues" evidence="2">
    <location>
        <begin position="341"/>
        <end position="351"/>
    </location>
</feature>
<keyword evidence="5" id="KW-1185">Reference proteome</keyword>
<dbReference type="CDD" id="cd18793">
    <property type="entry name" value="SF2_C_SNF"/>
    <property type="match status" value="1"/>
</dbReference>
<feature type="region of interest" description="Disordered" evidence="2">
    <location>
        <begin position="225"/>
        <end position="255"/>
    </location>
</feature>
<dbReference type="Proteomes" id="UP000319255">
    <property type="component" value="Unassembled WGS sequence"/>
</dbReference>
<evidence type="ECO:0000313" key="4">
    <source>
        <dbReference type="EMBL" id="TPE45715.1"/>
    </source>
</evidence>
<dbReference type="SUPFAM" id="SSF52540">
    <property type="entry name" value="P-loop containing nucleoside triphosphate hydrolases"/>
    <property type="match status" value="1"/>
</dbReference>
<feature type="region of interest" description="Disordered" evidence="2">
    <location>
        <begin position="112"/>
        <end position="163"/>
    </location>
</feature>
<dbReference type="Pfam" id="PF00271">
    <property type="entry name" value="Helicase_C"/>
    <property type="match status" value="1"/>
</dbReference>
<proteinExistence type="predicted"/>
<dbReference type="OrthoDB" id="9814088at2"/>